<dbReference type="GO" id="GO:0016139">
    <property type="term" value="P:glycoside catabolic process"/>
    <property type="evidence" value="ECO:0007669"/>
    <property type="project" value="TreeGrafter"/>
</dbReference>
<dbReference type="InterPro" id="IPR017853">
    <property type="entry name" value="GH"/>
</dbReference>
<accession>A0A2K1Q102</accession>
<organism evidence="7 8">
    <name type="scientific">Solilutibacter silvestris</name>
    <dbReference type="NCBI Taxonomy" id="1645665"/>
    <lineage>
        <taxon>Bacteria</taxon>
        <taxon>Pseudomonadati</taxon>
        <taxon>Pseudomonadota</taxon>
        <taxon>Gammaproteobacteria</taxon>
        <taxon>Lysobacterales</taxon>
        <taxon>Lysobacteraceae</taxon>
        <taxon>Solilutibacter</taxon>
    </lineage>
</organism>
<evidence type="ECO:0000256" key="1">
    <source>
        <dbReference type="ARBA" id="ARBA00007951"/>
    </source>
</evidence>
<dbReference type="SUPFAM" id="SSF51445">
    <property type="entry name" value="(Trans)glycosidases"/>
    <property type="match status" value="1"/>
</dbReference>
<feature type="domain" description="Glycoside hydrolase family 29 N-terminal" evidence="6">
    <location>
        <begin position="74"/>
        <end position="344"/>
    </location>
</feature>
<dbReference type="InterPro" id="IPR057739">
    <property type="entry name" value="Glyco_hydro_29_N"/>
</dbReference>
<dbReference type="Pfam" id="PF01120">
    <property type="entry name" value="Alpha_L_fucos"/>
    <property type="match status" value="1"/>
</dbReference>
<dbReference type="SMART" id="SM00812">
    <property type="entry name" value="Alpha_L_fucos"/>
    <property type="match status" value="1"/>
</dbReference>
<evidence type="ECO:0000259" key="6">
    <source>
        <dbReference type="Pfam" id="PF01120"/>
    </source>
</evidence>
<dbReference type="GO" id="GO:0006004">
    <property type="term" value="P:fucose metabolic process"/>
    <property type="evidence" value="ECO:0007669"/>
    <property type="project" value="TreeGrafter"/>
</dbReference>
<evidence type="ECO:0000256" key="4">
    <source>
        <dbReference type="ARBA" id="ARBA00022801"/>
    </source>
</evidence>
<comment type="caution">
    <text evidence="7">The sequence shown here is derived from an EMBL/GenBank/DDBJ whole genome shotgun (WGS) entry which is preliminary data.</text>
</comment>
<evidence type="ECO:0000313" key="7">
    <source>
        <dbReference type="EMBL" id="PNS08713.1"/>
    </source>
</evidence>
<protein>
    <recommendedName>
        <fullName evidence="2">alpha-L-fucosidase</fullName>
        <ecNumber evidence="2">3.2.1.51</ecNumber>
    </recommendedName>
</protein>
<dbReference type="PANTHER" id="PTHR10030">
    <property type="entry name" value="ALPHA-L-FUCOSIDASE"/>
    <property type="match status" value="1"/>
</dbReference>
<dbReference type="EMBL" id="NPZB01000001">
    <property type="protein sequence ID" value="PNS08713.1"/>
    <property type="molecule type" value="Genomic_DNA"/>
</dbReference>
<evidence type="ECO:0000256" key="5">
    <source>
        <dbReference type="ARBA" id="ARBA00023295"/>
    </source>
</evidence>
<evidence type="ECO:0000313" key="8">
    <source>
        <dbReference type="Proteomes" id="UP000236220"/>
    </source>
</evidence>
<dbReference type="Gene3D" id="2.60.120.260">
    <property type="entry name" value="Galactose-binding domain-like"/>
    <property type="match status" value="1"/>
</dbReference>
<reference evidence="7 8" key="1">
    <citation type="submission" date="2017-08" db="EMBL/GenBank/DDBJ databases">
        <title>Lysobacter sylvestris genome.</title>
        <authorList>
            <person name="Zhang D.-C."/>
            <person name="Albuquerque L."/>
            <person name="Franca L."/>
            <person name="Froufe H.J.C."/>
            <person name="Barroso C."/>
            <person name="Egas C."/>
            <person name="Da Costa M."/>
            <person name="Margesin R."/>
        </authorList>
    </citation>
    <scope>NUCLEOTIDE SEQUENCE [LARGE SCALE GENOMIC DNA]</scope>
    <source>
        <strain evidence="7 8">AM20-91</strain>
    </source>
</reference>
<keyword evidence="3" id="KW-0732">Signal</keyword>
<dbReference type="PROSITE" id="PS51318">
    <property type="entry name" value="TAT"/>
    <property type="match status" value="1"/>
</dbReference>
<proteinExistence type="inferred from homology"/>
<dbReference type="Proteomes" id="UP000236220">
    <property type="component" value="Unassembled WGS sequence"/>
</dbReference>
<dbReference type="Gene3D" id="3.20.20.80">
    <property type="entry name" value="Glycosidases"/>
    <property type="match status" value="1"/>
</dbReference>
<name>A0A2K1Q102_9GAMM</name>
<dbReference type="RefSeq" id="WP_103073858.1">
    <property type="nucleotide sequence ID" value="NZ_NPZB01000001.1"/>
</dbReference>
<dbReference type="FunFam" id="3.20.20.80:FF:000052">
    <property type="entry name" value="Putative alpha-L-fucosidase 1"/>
    <property type="match status" value="1"/>
</dbReference>
<dbReference type="EC" id="3.2.1.51" evidence="2"/>
<dbReference type="InterPro" id="IPR019546">
    <property type="entry name" value="TAT_signal_bac_arc"/>
</dbReference>
<dbReference type="InterPro" id="IPR000933">
    <property type="entry name" value="Glyco_hydro_29"/>
</dbReference>
<dbReference type="InterPro" id="IPR006311">
    <property type="entry name" value="TAT_signal"/>
</dbReference>
<dbReference type="GO" id="GO:0004560">
    <property type="term" value="F:alpha-L-fucosidase activity"/>
    <property type="evidence" value="ECO:0007669"/>
    <property type="project" value="InterPro"/>
</dbReference>
<evidence type="ECO:0000256" key="2">
    <source>
        <dbReference type="ARBA" id="ARBA00012662"/>
    </source>
</evidence>
<keyword evidence="5" id="KW-0326">Glycosidase</keyword>
<keyword evidence="8" id="KW-1185">Reference proteome</keyword>
<gene>
    <name evidence="7" type="ORF">Lysil_0342</name>
</gene>
<evidence type="ECO:0000256" key="3">
    <source>
        <dbReference type="ARBA" id="ARBA00022729"/>
    </source>
</evidence>
<dbReference type="OrthoDB" id="7176684at2"/>
<keyword evidence="4" id="KW-0378">Hydrolase</keyword>
<comment type="similarity">
    <text evidence="1">Belongs to the glycosyl hydrolase 29 family.</text>
</comment>
<sequence>MSHSGISRRGFLGTLGAGGLAAALPLGAKNIATPGMRPRPSLSQLAWQREELTMFVHFGMNTFSDREWGDGRESPSAFALSKLDARQWARAAKQAGFGSMILTAKHHDGFCLWPTATTRHSVAASPWRDGHGDVVREFTDACRAEGLRAGLYLSPWDRNHPTYGQGDAYNDIYIAQLTELLTHYGRLFELWFDGANGEGPDGRHQHYDWARIHATVRKLQPDAVMFSDAGPDLRWVGNEHGSAGATNWSTVDPARVSAPGANDPWTTEALQQGDPDGSVWRPAETDVSIRPGWFWHANESSKVRSPDNLLELYFSSVGRNSKLLLNVPPNRDGLIDAADLAVLSAFRARRDELFAHDLLRDARTVHRNDSLEFELAKPATFDVIRLQEDIAHGQHVAGYRLQAHDGSDWHTIHWGNTIGYTRLARIAPTTAQRLRLLIDFAYGSPRIARVALFRDPRTSGMRKRSDDHGDA</sequence>
<dbReference type="AlphaFoldDB" id="A0A2K1Q102"/>
<dbReference type="NCBIfam" id="TIGR01409">
    <property type="entry name" value="TAT_signal_seq"/>
    <property type="match status" value="1"/>
</dbReference>
<dbReference type="GO" id="GO:0005764">
    <property type="term" value="C:lysosome"/>
    <property type="evidence" value="ECO:0007669"/>
    <property type="project" value="TreeGrafter"/>
</dbReference>
<dbReference type="PANTHER" id="PTHR10030:SF37">
    <property type="entry name" value="ALPHA-L-FUCOSIDASE-RELATED"/>
    <property type="match status" value="1"/>
</dbReference>